<dbReference type="InterPro" id="IPR027267">
    <property type="entry name" value="AH/BAR_dom_sf"/>
</dbReference>
<proteinExistence type="predicted"/>
<dbReference type="InterPro" id="IPR053055">
    <property type="entry name" value="VPS17"/>
</dbReference>
<keyword evidence="4" id="KW-1185">Reference proteome</keyword>
<dbReference type="GO" id="GO:0042147">
    <property type="term" value="P:retrograde transport, endosome to Golgi"/>
    <property type="evidence" value="ECO:0007669"/>
    <property type="project" value="TreeGrafter"/>
</dbReference>
<evidence type="ECO:0000313" key="4">
    <source>
        <dbReference type="Proteomes" id="UP001140172"/>
    </source>
</evidence>
<dbReference type="SUPFAM" id="SSF64268">
    <property type="entry name" value="PX domain"/>
    <property type="match status" value="1"/>
</dbReference>
<accession>A0A9W8HAR9</accession>
<dbReference type="PANTHER" id="PTHR47433:SF1">
    <property type="entry name" value="VACUOLAR PROTEIN SORTING-ASSOCIATED PROTEIN 17"/>
    <property type="match status" value="1"/>
</dbReference>
<protein>
    <submittedName>
        <fullName evidence="3">Vacuolar protein sorting-associated protein 17</fullName>
    </submittedName>
</protein>
<dbReference type="GO" id="GO:0005829">
    <property type="term" value="C:cytosol"/>
    <property type="evidence" value="ECO:0007669"/>
    <property type="project" value="GOC"/>
</dbReference>
<dbReference type="OrthoDB" id="9976382at2759"/>
<dbReference type="AlphaFoldDB" id="A0A9W8HAR9"/>
<evidence type="ECO:0000313" key="3">
    <source>
        <dbReference type="EMBL" id="KAJ2779512.1"/>
    </source>
</evidence>
<gene>
    <name evidence="3" type="primary">VPS17</name>
    <name evidence="3" type="ORF">GGI15_003853</name>
</gene>
<dbReference type="GO" id="GO:0005768">
    <property type="term" value="C:endosome"/>
    <property type="evidence" value="ECO:0007669"/>
    <property type="project" value="TreeGrafter"/>
</dbReference>
<dbReference type="InterPro" id="IPR036871">
    <property type="entry name" value="PX_dom_sf"/>
</dbReference>
<dbReference type="GO" id="GO:0006886">
    <property type="term" value="P:intracellular protein transport"/>
    <property type="evidence" value="ECO:0007669"/>
    <property type="project" value="TreeGrafter"/>
</dbReference>
<feature type="region of interest" description="Disordered" evidence="2">
    <location>
        <begin position="1"/>
        <end position="47"/>
    </location>
</feature>
<dbReference type="Gene3D" id="1.20.1270.60">
    <property type="entry name" value="Arfaptin homology (AH) domain/BAR domain"/>
    <property type="match status" value="1"/>
</dbReference>
<evidence type="ECO:0000256" key="1">
    <source>
        <dbReference type="SAM" id="Coils"/>
    </source>
</evidence>
<dbReference type="Proteomes" id="UP001140172">
    <property type="component" value="Unassembled WGS sequence"/>
</dbReference>
<feature type="compositionally biased region" description="Acidic residues" evidence="2">
    <location>
        <begin position="30"/>
        <end position="47"/>
    </location>
</feature>
<organism evidence="3 4">
    <name type="scientific">Coemansia interrupta</name>
    <dbReference type="NCBI Taxonomy" id="1126814"/>
    <lineage>
        <taxon>Eukaryota</taxon>
        <taxon>Fungi</taxon>
        <taxon>Fungi incertae sedis</taxon>
        <taxon>Zoopagomycota</taxon>
        <taxon>Kickxellomycotina</taxon>
        <taxon>Kickxellomycetes</taxon>
        <taxon>Kickxellales</taxon>
        <taxon>Kickxellaceae</taxon>
        <taxon>Coemansia</taxon>
    </lineage>
</organism>
<dbReference type="PANTHER" id="PTHR47433">
    <property type="entry name" value="VACUOLAR PROTEIN SORTING-ASSOCIATED PROTEIN 17"/>
    <property type="match status" value="1"/>
</dbReference>
<dbReference type="EMBL" id="JANBUM010000295">
    <property type="protein sequence ID" value="KAJ2779512.1"/>
    <property type="molecule type" value="Genomic_DNA"/>
</dbReference>
<dbReference type="GO" id="GO:0032266">
    <property type="term" value="F:phosphatidylinositol-3-phosphate binding"/>
    <property type="evidence" value="ECO:0007669"/>
    <property type="project" value="TreeGrafter"/>
</dbReference>
<feature type="coiled-coil region" evidence="1">
    <location>
        <begin position="357"/>
        <end position="384"/>
    </location>
</feature>
<name>A0A9W8HAR9_9FUNG</name>
<evidence type="ECO:0000256" key="2">
    <source>
        <dbReference type="SAM" id="MobiDB-lite"/>
    </source>
</evidence>
<comment type="caution">
    <text evidence="3">The sequence shown here is derived from an EMBL/GenBank/DDBJ whole genome shotgun (WGS) entry which is preliminary data.</text>
</comment>
<dbReference type="GO" id="GO:0030905">
    <property type="term" value="C:retromer, tubulation complex"/>
    <property type="evidence" value="ECO:0007669"/>
    <property type="project" value="TreeGrafter"/>
</dbReference>
<sequence>MFSSDELDPHREVAHLPNPFADDESRGGSDDGDISQESDEDEGEEEVVVAAQNTASQHAPHPQQPRPVLSFAVGHIVDRSKRTPVYTLDVVTNMATFKARKYAGVQRSQVELERLEMHLRATYPECLYVAEYQNDRLVVQLVQQWLDRVAGHAILRQDYELRQFVEAPFVFNPALSSAPPLTMAPPPTQQSGGFFSWGRGRQQSQTQQAQLADDGSFERRLDLATANLGVFQRNVAEAQRWHGRLSRTRLRLAGDQRDVGTKLVSLGVIEHSAQLSRSFKRLGKSVLHAAPCLQTLANAEGSRAWAVLGLLAAACVDVQRTVRCRQLIFTEHQVAERQVARKQQAAAVLRSSASIDRAKALEAVEELKAARADEESRRLRAERVDRVLAEDMRTFEERREGDVRAMFAALARDHLRVERQVLAEQRAALDFVRTR</sequence>
<keyword evidence="1" id="KW-0175">Coiled coil</keyword>
<reference evidence="3" key="1">
    <citation type="submission" date="2022-07" db="EMBL/GenBank/DDBJ databases">
        <title>Phylogenomic reconstructions and comparative analyses of Kickxellomycotina fungi.</title>
        <authorList>
            <person name="Reynolds N.K."/>
            <person name="Stajich J.E."/>
            <person name="Barry K."/>
            <person name="Grigoriev I.V."/>
            <person name="Crous P."/>
            <person name="Smith M.E."/>
        </authorList>
    </citation>
    <scope>NUCLEOTIDE SEQUENCE</scope>
    <source>
        <strain evidence="3">BCRC 34489</strain>
    </source>
</reference>